<name>A0A6J5WSR4_PRUAR</name>
<evidence type="ECO:0000313" key="4">
    <source>
        <dbReference type="EMBL" id="CAB4304776.1"/>
    </source>
</evidence>
<dbReference type="InterPro" id="IPR036426">
    <property type="entry name" value="Bulb-type_lectin_dom_sf"/>
</dbReference>
<dbReference type="GO" id="GO:0030247">
    <property type="term" value="F:polysaccharide binding"/>
    <property type="evidence" value="ECO:0007669"/>
    <property type="project" value="InterPro"/>
</dbReference>
<dbReference type="EMBL" id="CAEKKB010000003">
    <property type="protein sequence ID" value="CAB4304776.1"/>
    <property type="molecule type" value="Genomic_DNA"/>
</dbReference>
<sequence length="349" mass="39095">MDSGNLVLFRDGDDDLWQSFQNATDTFIPGMVMDTNIELTSWRDQDDPGIGRFTFKLDQEGDNHFVISRRLIPDWTSGKPGEFCRKPGEFCTSTEMPSYVVDRLSNFSKSPAIPIGFKPQFAEQWETGNFSGGCERESTICSKDTFLRLKMMNVGKPDTRINVDNETGCRNECLNNCQCQAFSYVAEYGHCGHDLSVRVALESTVRDCKPCGTTVIPYPLSTGSDCGDPMNFRFNCNTSTGLVRFVGQNKSSFRVISISPSTRRFVIREKDVDNCDPRNTSKSQQLNLSLPFKVINWCNANLNAVELGWEPLTEPSCTQTVGIGHIQLALQQEMERKNAFAIPIFSGMA</sequence>
<evidence type="ECO:0000256" key="1">
    <source>
        <dbReference type="ARBA" id="ARBA00022729"/>
    </source>
</evidence>
<evidence type="ECO:0000256" key="2">
    <source>
        <dbReference type="ARBA" id="ARBA00023157"/>
    </source>
</evidence>
<dbReference type="PANTHER" id="PTHR32444:SF247">
    <property type="entry name" value="OS01G0958200 PROTEIN"/>
    <property type="match status" value="1"/>
</dbReference>
<dbReference type="GO" id="GO:0016020">
    <property type="term" value="C:membrane"/>
    <property type="evidence" value="ECO:0007669"/>
    <property type="project" value="UniProtKB-SubCell"/>
</dbReference>
<dbReference type="InterPro" id="IPR003609">
    <property type="entry name" value="Pan_app"/>
</dbReference>
<protein>
    <recommendedName>
        <fullName evidence="3">Apple domain-containing protein</fullName>
    </recommendedName>
</protein>
<dbReference type="PROSITE" id="PS50948">
    <property type="entry name" value="PAN"/>
    <property type="match status" value="1"/>
</dbReference>
<dbReference type="SUPFAM" id="SSF51110">
    <property type="entry name" value="alpha-D-mannose-specific plant lectins"/>
    <property type="match status" value="1"/>
</dbReference>
<dbReference type="OrthoDB" id="1741851at2759"/>
<dbReference type="AlphaFoldDB" id="A0A6J5WSR4"/>
<feature type="domain" description="Apple" evidence="3">
    <location>
        <begin position="141"/>
        <end position="208"/>
    </location>
</feature>
<organism evidence="4 5">
    <name type="scientific">Prunus armeniaca</name>
    <name type="common">Apricot</name>
    <name type="synonym">Armeniaca vulgaris</name>
    <dbReference type="NCBI Taxonomy" id="36596"/>
    <lineage>
        <taxon>Eukaryota</taxon>
        <taxon>Viridiplantae</taxon>
        <taxon>Streptophyta</taxon>
        <taxon>Embryophyta</taxon>
        <taxon>Tracheophyta</taxon>
        <taxon>Spermatophyta</taxon>
        <taxon>Magnoliopsida</taxon>
        <taxon>eudicotyledons</taxon>
        <taxon>Gunneridae</taxon>
        <taxon>Pentapetalae</taxon>
        <taxon>rosids</taxon>
        <taxon>fabids</taxon>
        <taxon>Rosales</taxon>
        <taxon>Rosaceae</taxon>
        <taxon>Amygdaloideae</taxon>
        <taxon>Amygdaleae</taxon>
        <taxon>Prunus</taxon>
    </lineage>
</organism>
<proteinExistence type="predicted"/>
<keyword evidence="1" id="KW-0732">Signal</keyword>
<gene>
    <name evidence="4" type="ORF">ORAREDHAP_LOCUS22514</name>
</gene>
<keyword evidence="5" id="KW-1185">Reference proteome</keyword>
<accession>A0A6J5WSR4</accession>
<evidence type="ECO:0000313" key="5">
    <source>
        <dbReference type="Proteomes" id="UP000507245"/>
    </source>
</evidence>
<dbReference type="PANTHER" id="PTHR32444">
    <property type="entry name" value="BULB-TYPE LECTIN DOMAIN-CONTAINING PROTEIN"/>
    <property type="match status" value="1"/>
</dbReference>
<dbReference type="Proteomes" id="UP000507245">
    <property type="component" value="Unassembled WGS sequence"/>
</dbReference>
<evidence type="ECO:0000259" key="3">
    <source>
        <dbReference type="PROSITE" id="PS50948"/>
    </source>
</evidence>
<keyword evidence="2" id="KW-1015">Disulfide bond</keyword>
<reference evidence="5" key="1">
    <citation type="journal article" date="2020" name="Genome Biol.">
        <title>Gamete binning: chromosome-level and haplotype-resolved genome assembly enabled by high-throughput single-cell sequencing of gamete genomes.</title>
        <authorList>
            <person name="Campoy J.A."/>
            <person name="Sun H."/>
            <person name="Goel M."/>
            <person name="Jiao W.-B."/>
            <person name="Folz-Donahue K."/>
            <person name="Wang N."/>
            <person name="Rubio M."/>
            <person name="Liu C."/>
            <person name="Kukat C."/>
            <person name="Ruiz D."/>
            <person name="Huettel B."/>
            <person name="Schneeberger K."/>
        </authorList>
    </citation>
    <scope>NUCLEOTIDE SEQUENCE [LARGE SCALE GENOMIC DNA]</scope>
    <source>
        <strain evidence="5">cv. Rojo Pasion</strain>
    </source>
</reference>
<dbReference type="Pfam" id="PF08276">
    <property type="entry name" value="PAN_2"/>
    <property type="match status" value="1"/>
</dbReference>